<feature type="binding site" evidence="9">
    <location>
        <position position="111"/>
    </location>
    <ligand>
        <name>shikimate</name>
        <dbReference type="ChEBI" id="CHEBI:36208"/>
    </ligand>
</feature>
<dbReference type="GO" id="GO:0009423">
    <property type="term" value="P:chorismate biosynthetic process"/>
    <property type="evidence" value="ECO:0007669"/>
    <property type="project" value="UniProtKB-UniRule"/>
</dbReference>
<evidence type="ECO:0000256" key="6">
    <source>
        <dbReference type="ARBA" id="ARBA00051639"/>
    </source>
</evidence>
<evidence type="ECO:0000256" key="9">
    <source>
        <dbReference type="HAMAP-Rule" id="MF_00222"/>
    </source>
</evidence>
<evidence type="ECO:0000259" key="11">
    <source>
        <dbReference type="Pfam" id="PF18317"/>
    </source>
</evidence>
<dbReference type="Gene3D" id="3.40.50.10860">
    <property type="entry name" value="Leucine Dehydrogenase, chain A, domain 1"/>
    <property type="match status" value="1"/>
</dbReference>
<evidence type="ECO:0000256" key="4">
    <source>
        <dbReference type="ARBA" id="ARBA00023002"/>
    </source>
</evidence>
<keyword evidence="2 9" id="KW-0028">Amino-acid biosynthesis</keyword>
<dbReference type="AlphaFoldDB" id="A0A2K2UDP8"/>
<dbReference type="Proteomes" id="UP000236197">
    <property type="component" value="Unassembled WGS sequence"/>
</dbReference>
<dbReference type="Gene3D" id="3.40.50.720">
    <property type="entry name" value="NAD(P)-binding Rossmann-like Domain"/>
    <property type="match status" value="1"/>
</dbReference>
<evidence type="ECO:0000313" key="13">
    <source>
        <dbReference type="Proteomes" id="UP000236197"/>
    </source>
</evidence>
<feature type="binding site" evidence="9">
    <location>
        <begin position="135"/>
        <end position="139"/>
    </location>
    <ligand>
        <name>NADP(+)</name>
        <dbReference type="ChEBI" id="CHEBI:58349"/>
    </ligand>
</feature>
<dbReference type="Pfam" id="PF18317">
    <property type="entry name" value="SDH_C"/>
    <property type="match status" value="1"/>
</dbReference>
<dbReference type="InterPro" id="IPR011342">
    <property type="entry name" value="Shikimate_DH"/>
</dbReference>
<comment type="catalytic activity">
    <reaction evidence="7">
        <text>shikimate + NAD(+) = 3-dehydroshikimate + NADH + H(+)</text>
        <dbReference type="Rhea" id="RHEA:17741"/>
        <dbReference type="ChEBI" id="CHEBI:15378"/>
        <dbReference type="ChEBI" id="CHEBI:16630"/>
        <dbReference type="ChEBI" id="CHEBI:36208"/>
        <dbReference type="ChEBI" id="CHEBI:57540"/>
        <dbReference type="ChEBI" id="CHEBI:57945"/>
    </reaction>
</comment>
<dbReference type="GO" id="GO:0004764">
    <property type="term" value="F:shikimate 3-dehydrogenase (NADP+) activity"/>
    <property type="evidence" value="ECO:0007669"/>
    <property type="project" value="UniProtKB-UniRule"/>
</dbReference>
<name>A0A2K2UDP8_9ACTN</name>
<dbReference type="EC" id="1.1.1.25" evidence="9"/>
<dbReference type="GO" id="GO:0009073">
    <property type="term" value="P:aromatic amino acid family biosynthetic process"/>
    <property type="evidence" value="ECO:0007669"/>
    <property type="project" value="UniProtKB-KW"/>
</dbReference>
<dbReference type="InterPro" id="IPR041121">
    <property type="entry name" value="SDH_C"/>
</dbReference>
<keyword evidence="3 9" id="KW-0521">NADP</keyword>
<keyword evidence="13" id="KW-1185">Reference proteome</keyword>
<protein>
    <recommendedName>
        <fullName evidence="9">Shikimate dehydrogenase (NADP(+))</fullName>
        <shortName evidence="9">SDH</shortName>
        <ecNumber evidence="9">1.1.1.25</ecNumber>
    </recommendedName>
</protein>
<comment type="subunit">
    <text evidence="9">Homodimer.</text>
</comment>
<comment type="catalytic activity">
    <reaction evidence="9">
        <text>shikimate + NADP(+) = 3-dehydroshikimate + NADPH + H(+)</text>
        <dbReference type="Rhea" id="RHEA:17737"/>
        <dbReference type="ChEBI" id="CHEBI:15378"/>
        <dbReference type="ChEBI" id="CHEBI:16630"/>
        <dbReference type="ChEBI" id="CHEBI:36208"/>
        <dbReference type="ChEBI" id="CHEBI:57783"/>
        <dbReference type="ChEBI" id="CHEBI:58349"/>
        <dbReference type="EC" id="1.1.1.25"/>
    </reaction>
</comment>
<dbReference type="HAMAP" id="MF_00222">
    <property type="entry name" value="Shikimate_DH_AroE"/>
    <property type="match status" value="1"/>
</dbReference>
<feature type="active site" description="Proton acceptor" evidence="9">
    <location>
        <position position="75"/>
    </location>
</feature>
<dbReference type="GO" id="GO:0052734">
    <property type="term" value="F:shikimate 3-dehydrogenase (NAD+) activity"/>
    <property type="evidence" value="ECO:0007669"/>
    <property type="project" value="RHEA"/>
</dbReference>
<comment type="catalytic activity">
    <reaction evidence="6">
        <text>L-quinate + NAD(+) = 3-dehydroquinate + NADH + H(+)</text>
        <dbReference type="Rhea" id="RHEA:22364"/>
        <dbReference type="ChEBI" id="CHEBI:15378"/>
        <dbReference type="ChEBI" id="CHEBI:29751"/>
        <dbReference type="ChEBI" id="CHEBI:32364"/>
        <dbReference type="ChEBI" id="CHEBI:57540"/>
        <dbReference type="ChEBI" id="CHEBI:57945"/>
        <dbReference type="EC" id="1.1.1.24"/>
    </reaction>
</comment>
<dbReference type="NCBIfam" id="TIGR00507">
    <property type="entry name" value="aroE"/>
    <property type="match status" value="1"/>
</dbReference>
<feature type="binding site" evidence="9">
    <location>
        <position position="87"/>
    </location>
    <ligand>
        <name>NADP(+)</name>
        <dbReference type="ChEBI" id="CHEBI:58349"/>
    </ligand>
</feature>
<keyword evidence="4 9" id="KW-0560">Oxidoreductase</keyword>
<evidence type="ECO:0000256" key="8">
    <source>
        <dbReference type="ARBA" id="ARBA00060613"/>
    </source>
</evidence>
<dbReference type="GO" id="GO:0030266">
    <property type="term" value="F:quinate 3-dehydrogenase (NAD+) activity"/>
    <property type="evidence" value="ECO:0007669"/>
    <property type="project" value="UniProtKB-EC"/>
</dbReference>
<dbReference type="EMBL" id="PPEK01000001">
    <property type="protein sequence ID" value="PNV68456.1"/>
    <property type="molecule type" value="Genomic_DNA"/>
</dbReference>
<dbReference type="UniPathway" id="UPA00053">
    <property type="reaction ID" value="UER00087"/>
</dbReference>
<dbReference type="InterPro" id="IPR013708">
    <property type="entry name" value="Shikimate_DH-bd_N"/>
</dbReference>
<comment type="caution">
    <text evidence="9">Lacks conserved residue(s) required for the propagation of feature annotation.</text>
</comment>
<dbReference type="InterPro" id="IPR036291">
    <property type="entry name" value="NAD(P)-bd_dom_sf"/>
</dbReference>
<dbReference type="InterPro" id="IPR022893">
    <property type="entry name" value="Shikimate_DH_fam"/>
</dbReference>
<dbReference type="InterPro" id="IPR046346">
    <property type="entry name" value="Aminoacid_DH-like_N_sf"/>
</dbReference>
<feature type="domain" description="Shikimate dehydrogenase substrate binding N-terminal" evidence="10">
    <location>
        <begin position="16"/>
        <end position="98"/>
    </location>
</feature>
<evidence type="ECO:0000256" key="3">
    <source>
        <dbReference type="ARBA" id="ARBA00022857"/>
    </source>
</evidence>
<evidence type="ECO:0000259" key="10">
    <source>
        <dbReference type="Pfam" id="PF08501"/>
    </source>
</evidence>
<dbReference type="CDD" id="cd01065">
    <property type="entry name" value="NAD_bind_Shikimate_DH"/>
    <property type="match status" value="1"/>
</dbReference>
<organism evidence="12 13">
    <name type="scientific">Enteroscipio rubneri</name>
    <dbReference type="NCBI Taxonomy" id="2070686"/>
    <lineage>
        <taxon>Bacteria</taxon>
        <taxon>Bacillati</taxon>
        <taxon>Actinomycetota</taxon>
        <taxon>Coriobacteriia</taxon>
        <taxon>Eggerthellales</taxon>
        <taxon>Eggerthellaceae</taxon>
        <taxon>Enteroscipio</taxon>
    </lineage>
</organism>
<evidence type="ECO:0000256" key="2">
    <source>
        <dbReference type="ARBA" id="ARBA00022605"/>
    </source>
</evidence>
<feature type="binding site" evidence="9">
    <location>
        <position position="71"/>
    </location>
    <ligand>
        <name>shikimate</name>
        <dbReference type="ChEBI" id="CHEBI:36208"/>
    </ligand>
</feature>
<dbReference type="GO" id="GO:0008652">
    <property type="term" value="P:amino acid biosynthetic process"/>
    <property type="evidence" value="ECO:0007669"/>
    <property type="project" value="UniProtKB-KW"/>
</dbReference>
<feature type="binding site" evidence="9">
    <location>
        <position position="265"/>
    </location>
    <ligand>
        <name>shikimate</name>
        <dbReference type="ChEBI" id="CHEBI:36208"/>
    </ligand>
</feature>
<feature type="binding site" evidence="9">
    <location>
        <begin position="24"/>
        <end position="26"/>
    </location>
    <ligand>
        <name>shikimate</name>
        <dbReference type="ChEBI" id="CHEBI:36208"/>
    </ligand>
</feature>
<evidence type="ECO:0000256" key="7">
    <source>
        <dbReference type="ARBA" id="ARBA00052329"/>
    </source>
</evidence>
<dbReference type="FunFam" id="3.40.50.720:FF:000086">
    <property type="entry name" value="Quinate/shikimate dehydrogenase"/>
    <property type="match status" value="1"/>
</dbReference>
<evidence type="ECO:0000313" key="12">
    <source>
        <dbReference type="EMBL" id="PNV68456.1"/>
    </source>
</evidence>
<comment type="function">
    <text evidence="9">Involved in the biosynthesis of the chorismate, which leads to the biosynthesis of aromatic amino acids. Catalyzes the reversible NADPH linked reduction of 3-dehydroshikimate (DHSA) to yield shikimate (SA).</text>
</comment>
<reference evidence="13" key="1">
    <citation type="submission" date="2018-01" db="EMBL/GenBank/DDBJ databases">
        <title>Rubneribacter badeniensis gen. nov., sp. nov., and Colonibacter rubneri, gen. nov., sp. nov., WGS of new members of the Eggerthellaceae.</title>
        <authorList>
            <person name="Danylec N."/>
            <person name="Stoll D.A."/>
            <person name="Doetsch A."/>
            <person name="Kulling S.E."/>
            <person name="Huch M."/>
        </authorList>
    </citation>
    <scope>NUCLEOTIDE SEQUENCE [LARGE SCALE GENOMIC DNA]</scope>
    <source>
        <strain evidence="13">ResAG-96</strain>
    </source>
</reference>
<feature type="binding site" evidence="9">
    <location>
        <position position="96"/>
    </location>
    <ligand>
        <name>shikimate</name>
        <dbReference type="ChEBI" id="CHEBI:36208"/>
    </ligand>
</feature>
<dbReference type="RefSeq" id="WP_103263785.1">
    <property type="nucleotide sequence ID" value="NZ_CABMLE010000001.1"/>
</dbReference>
<dbReference type="Pfam" id="PF08501">
    <property type="entry name" value="Shikimate_dh_N"/>
    <property type="match status" value="1"/>
</dbReference>
<dbReference type="SUPFAM" id="SSF51735">
    <property type="entry name" value="NAD(P)-binding Rossmann-fold domains"/>
    <property type="match status" value="1"/>
</dbReference>
<comment type="caution">
    <text evidence="12">The sequence shown here is derived from an EMBL/GenBank/DDBJ whole genome shotgun (WGS) entry which is preliminary data.</text>
</comment>
<comment type="pathway">
    <text evidence="1 9">Metabolic intermediate biosynthesis; chorismate biosynthesis; chorismate from D-erythrose 4-phosphate and phosphoenolpyruvate: step 4/7.</text>
</comment>
<feature type="binding site" evidence="9">
    <location>
        <position position="235"/>
    </location>
    <ligand>
        <name>NADP(+)</name>
        <dbReference type="ChEBI" id="CHEBI:58349"/>
    </ligand>
</feature>
<dbReference type="PANTHER" id="PTHR21089">
    <property type="entry name" value="SHIKIMATE DEHYDROGENASE"/>
    <property type="match status" value="1"/>
</dbReference>
<feature type="binding site" evidence="9">
    <location>
        <position position="237"/>
    </location>
    <ligand>
        <name>shikimate</name>
        <dbReference type="ChEBI" id="CHEBI:36208"/>
    </ligand>
</feature>
<accession>A0A2K2UDP8</accession>
<comment type="similarity">
    <text evidence="9">Belongs to the shikimate dehydrogenase family.</text>
</comment>
<dbReference type="PANTHER" id="PTHR21089:SF1">
    <property type="entry name" value="BIFUNCTIONAL 3-DEHYDROQUINATE DEHYDRATASE_SHIKIMATE DEHYDROGENASE, CHLOROPLASTIC"/>
    <property type="match status" value="1"/>
</dbReference>
<dbReference type="GO" id="GO:0050661">
    <property type="term" value="F:NADP binding"/>
    <property type="evidence" value="ECO:0007669"/>
    <property type="project" value="InterPro"/>
</dbReference>
<dbReference type="FunFam" id="3.40.50.10860:FF:000004">
    <property type="entry name" value="Quinate/shikimate dehydrogenase"/>
    <property type="match status" value="1"/>
</dbReference>
<gene>
    <name evidence="9 12" type="primary">aroE</name>
    <name evidence="12" type="ORF">C2L71_00220</name>
</gene>
<proteinExistence type="inferred from homology"/>
<keyword evidence="5 9" id="KW-0057">Aromatic amino acid biosynthesis</keyword>
<comment type="pathway">
    <text evidence="8">Aromatic compound metabolism; 3,4-dihydroxybenzoate biosynthesis; 3-dehydroquinate from D-quinate (NAD(+) route).</text>
</comment>
<dbReference type="GO" id="GO:0019632">
    <property type="term" value="P:shikimate metabolic process"/>
    <property type="evidence" value="ECO:0007669"/>
    <property type="project" value="InterPro"/>
</dbReference>
<evidence type="ECO:0000256" key="1">
    <source>
        <dbReference type="ARBA" id="ARBA00004871"/>
    </source>
</evidence>
<feature type="binding site" evidence="9">
    <location>
        <position position="258"/>
    </location>
    <ligand>
        <name>NADP(+)</name>
        <dbReference type="ChEBI" id="CHEBI:58349"/>
    </ligand>
</feature>
<evidence type="ECO:0000256" key="5">
    <source>
        <dbReference type="ARBA" id="ARBA00023141"/>
    </source>
</evidence>
<sequence length="290" mass="31016">MAEKLSISGHTKTIALIGSPVEHSMSPAMHNAAFDKMGLDYAYVVFDVQPDDVEAVVKGMKAMGFAGYNVTMPLKTLVLPYLDELSDAAALMGAVNTVVVKDGKAIGHNTDGAGFMRNLKENGVDIVGKKMTIVGAGGAGSAVFTQAALDGVKEIDVYNIRDSFYEATEKRIGELAAKTGCNVTLHDLDDKDDLRASVASSQLFVNATRVGMAPMEDGCTLDEDMLHDGLAVADTVYNPRKTKLLAMAEAHGNKAVNGLGMLLWQAALGEKIWTGQEMPVSYIEEKFYTD</sequence>
<dbReference type="OrthoDB" id="9776868at2"/>
<feature type="domain" description="SDH C-terminal" evidence="11">
    <location>
        <begin position="258"/>
        <end position="285"/>
    </location>
</feature>
<dbReference type="SUPFAM" id="SSF53223">
    <property type="entry name" value="Aminoacid dehydrogenase-like, N-terminal domain"/>
    <property type="match status" value="1"/>
</dbReference>